<evidence type="ECO:0000256" key="10">
    <source>
        <dbReference type="ARBA" id="ARBA00023201"/>
    </source>
</evidence>
<dbReference type="Proteomes" id="UP000002358">
    <property type="component" value="Chromosome 2"/>
</dbReference>
<dbReference type="InterPro" id="IPR001873">
    <property type="entry name" value="ENaC"/>
</dbReference>
<dbReference type="OrthoDB" id="6238402at2759"/>
<evidence type="ECO:0000256" key="9">
    <source>
        <dbReference type="ARBA" id="ARBA00023136"/>
    </source>
</evidence>
<evidence type="ECO:0000256" key="8">
    <source>
        <dbReference type="ARBA" id="ARBA00023065"/>
    </source>
</evidence>
<evidence type="ECO:0000256" key="13">
    <source>
        <dbReference type="SAM" id="Phobius"/>
    </source>
</evidence>
<feature type="transmembrane region" description="Helical" evidence="13">
    <location>
        <begin position="365"/>
        <end position="385"/>
    </location>
</feature>
<keyword evidence="15" id="KW-1185">Reference proteome</keyword>
<dbReference type="GeneID" id="103316673"/>
<evidence type="ECO:0000256" key="7">
    <source>
        <dbReference type="ARBA" id="ARBA00023053"/>
    </source>
</evidence>
<feature type="transmembrane region" description="Helical" evidence="13">
    <location>
        <begin position="48"/>
        <end position="69"/>
    </location>
</feature>
<dbReference type="KEGG" id="nvi:103316673"/>
<name>A0A7M7IVI7_NASVI</name>
<evidence type="ECO:0000256" key="4">
    <source>
        <dbReference type="ARBA" id="ARBA00022461"/>
    </source>
</evidence>
<reference evidence="14" key="1">
    <citation type="submission" date="2021-01" db="UniProtKB">
        <authorList>
            <consortium name="EnsemblMetazoa"/>
        </authorList>
    </citation>
    <scope>IDENTIFICATION</scope>
</reference>
<accession>A0A7M7IVI7</accession>
<dbReference type="InParanoid" id="A0A7M7IVI7"/>
<evidence type="ECO:0000313" key="14">
    <source>
        <dbReference type="EnsemblMetazoa" id="XP_016838512"/>
    </source>
</evidence>
<dbReference type="GO" id="GO:0015280">
    <property type="term" value="F:ligand-gated sodium channel activity"/>
    <property type="evidence" value="ECO:0007669"/>
    <property type="project" value="TreeGrafter"/>
</dbReference>
<dbReference type="Pfam" id="PF00858">
    <property type="entry name" value="ASC"/>
    <property type="match status" value="1"/>
</dbReference>
<dbReference type="RefSeq" id="XP_016838512.1">
    <property type="nucleotide sequence ID" value="XM_016983023.2"/>
</dbReference>
<evidence type="ECO:0000256" key="1">
    <source>
        <dbReference type="ARBA" id="ARBA00004141"/>
    </source>
</evidence>
<dbReference type="AlphaFoldDB" id="A0A7M7IVI7"/>
<evidence type="ECO:0000256" key="6">
    <source>
        <dbReference type="ARBA" id="ARBA00022989"/>
    </source>
</evidence>
<dbReference type="PANTHER" id="PTHR11690:SF247">
    <property type="entry name" value="PICKPOCKET 23, ISOFORM C"/>
    <property type="match status" value="1"/>
</dbReference>
<evidence type="ECO:0000256" key="3">
    <source>
        <dbReference type="ARBA" id="ARBA00022448"/>
    </source>
</evidence>
<keyword evidence="8 12" id="KW-0406">Ion transport</keyword>
<keyword evidence="11 12" id="KW-0407">Ion channel</keyword>
<dbReference type="GO" id="GO:0005886">
    <property type="term" value="C:plasma membrane"/>
    <property type="evidence" value="ECO:0007669"/>
    <property type="project" value="TreeGrafter"/>
</dbReference>
<dbReference type="PANTHER" id="PTHR11690">
    <property type="entry name" value="AMILORIDE-SENSITIVE SODIUM CHANNEL-RELATED"/>
    <property type="match status" value="1"/>
</dbReference>
<protein>
    <submittedName>
        <fullName evidence="14">Uncharacterized protein</fullName>
    </submittedName>
</protein>
<keyword evidence="10 12" id="KW-0739">Sodium transport</keyword>
<sequence>MLDCSDYRPSAGLLRDSLAKRSREFVLENSLHVVPYFIDPSRSIYERFVWFLIFNVSVISAVATIMTIWEKFQTSPTLTYLHIERENSTLDFPNVYLCFDESHLNFSESHLTPSQAEILRALYTWEGNPPGFGNEDMGEVSGPLGRYLLRVAPECGEFFSDCEFGQKSLDCADSFASRVATPGGVCCEFRSRAIERDDSSWSLRFLPSQYPISVHVTGRSEGPPIYGQQPTYVMSGPSSIQLSLTVTKTASSLRFLTRSQRKCDFPEESPSHVHCERAHVEKTFKSKCGCLPWFYASGQAEDCPLSKYQCLSEIDSKQLADPNCHMSCDHTAYNCEKIERAGDSSEVRFLSWPDVRFRRSTRFGWLDLLVSFGGVAGCFLGYSIITSLEGLYYFTLRTYCGAVLGVPKSRFNVQVQPREVKRLQGEAKERVAADGFSDQLKLRYLKDY</sequence>
<evidence type="ECO:0000256" key="2">
    <source>
        <dbReference type="ARBA" id="ARBA00007193"/>
    </source>
</evidence>
<dbReference type="EnsemblMetazoa" id="XM_016983023">
    <property type="protein sequence ID" value="XP_016838512"/>
    <property type="gene ID" value="LOC103316673"/>
</dbReference>
<evidence type="ECO:0000256" key="11">
    <source>
        <dbReference type="ARBA" id="ARBA00023303"/>
    </source>
</evidence>
<keyword evidence="4 12" id="KW-0894">Sodium channel</keyword>
<keyword evidence="9 13" id="KW-0472">Membrane</keyword>
<evidence type="ECO:0000256" key="5">
    <source>
        <dbReference type="ARBA" id="ARBA00022692"/>
    </source>
</evidence>
<evidence type="ECO:0000256" key="12">
    <source>
        <dbReference type="RuleBase" id="RU000679"/>
    </source>
</evidence>
<dbReference type="FunCoup" id="A0A7M7IVI7">
    <property type="interactions" value="8"/>
</dbReference>
<keyword evidence="3 12" id="KW-0813">Transport</keyword>
<keyword evidence="5 12" id="KW-0812">Transmembrane</keyword>
<organism evidence="14 15">
    <name type="scientific">Nasonia vitripennis</name>
    <name type="common">Parasitic wasp</name>
    <dbReference type="NCBI Taxonomy" id="7425"/>
    <lineage>
        <taxon>Eukaryota</taxon>
        <taxon>Metazoa</taxon>
        <taxon>Ecdysozoa</taxon>
        <taxon>Arthropoda</taxon>
        <taxon>Hexapoda</taxon>
        <taxon>Insecta</taxon>
        <taxon>Pterygota</taxon>
        <taxon>Neoptera</taxon>
        <taxon>Endopterygota</taxon>
        <taxon>Hymenoptera</taxon>
        <taxon>Apocrita</taxon>
        <taxon>Proctotrupomorpha</taxon>
        <taxon>Chalcidoidea</taxon>
        <taxon>Pteromalidae</taxon>
        <taxon>Pteromalinae</taxon>
        <taxon>Nasonia</taxon>
    </lineage>
</organism>
<evidence type="ECO:0000313" key="15">
    <source>
        <dbReference type="Proteomes" id="UP000002358"/>
    </source>
</evidence>
<keyword evidence="6 13" id="KW-1133">Transmembrane helix</keyword>
<proteinExistence type="inferred from homology"/>
<comment type="subcellular location">
    <subcellularLocation>
        <location evidence="1">Membrane</location>
        <topology evidence="1">Multi-pass membrane protein</topology>
    </subcellularLocation>
</comment>
<keyword evidence="7" id="KW-0915">Sodium</keyword>
<comment type="similarity">
    <text evidence="2 12">Belongs to the amiloride-sensitive sodium channel (TC 1.A.6) family.</text>
</comment>